<dbReference type="InterPro" id="IPR011008">
    <property type="entry name" value="Dimeric_a/b-barrel"/>
</dbReference>
<organism evidence="2 4">
    <name type="scientific">Corynebacterium imitans</name>
    <dbReference type="NCBI Taxonomy" id="156978"/>
    <lineage>
        <taxon>Bacteria</taxon>
        <taxon>Bacillati</taxon>
        <taxon>Actinomycetota</taxon>
        <taxon>Actinomycetes</taxon>
        <taxon>Mycobacteriales</taxon>
        <taxon>Corynebacteriaceae</taxon>
        <taxon>Corynebacterium</taxon>
    </lineage>
</organism>
<dbReference type="Proteomes" id="UP000028780">
    <property type="component" value="Chromosome"/>
</dbReference>
<dbReference type="OrthoDB" id="5244470at2"/>
<reference evidence="3 5" key="2">
    <citation type="submission" date="2017-06" db="EMBL/GenBank/DDBJ databases">
        <authorList>
            <consortium name="Pathogen Informatics"/>
        </authorList>
    </citation>
    <scope>NUCLEOTIDE SEQUENCE [LARGE SCALE GENOMIC DNA]</scope>
    <source>
        <strain evidence="3 5">NCTC13015</strain>
    </source>
</reference>
<dbReference type="STRING" id="156978.CIMIT_11720"/>
<dbReference type="EMBL" id="CP009211">
    <property type="protein sequence ID" value="AIJ34455.1"/>
    <property type="molecule type" value="Genomic_DNA"/>
</dbReference>
<evidence type="ECO:0000313" key="3">
    <source>
        <dbReference type="EMBL" id="SNV87402.1"/>
    </source>
</evidence>
<reference evidence="2 4" key="1">
    <citation type="submission" date="2014-08" db="EMBL/GenBank/DDBJ databases">
        <title>Complete genome sequence of Corynebacterium imitans DSM 44264, isolated from a five-month-old boy with suspected pharyngeal diphtheria.</title>
        <authorList>
            <person name="Mollmann S."/>
            <person name="Albersmeier A."/>
            <person name="Ruckert C."/>
            <person name="Tauch A."/>
        </authorList>
    </citation>
    <scope>NUCLEOTIDE SEQUENCE [LARGE SCALE GENOMIC DNA]</scope>
    <source>
        <strain evidence="2 4">DSM 44264</strain>
    </source>
</reference>
<dbReference type="AlphaFoldDB" id="A0A076NS38"/>
<evidence type="ECO:0000313" key="5">
    <source>
        <dbReference type="Proteomes" id="UP000215374"/>
    </source>
</evidence>
<dbReference type="Gene3D" id="3.30.70.100">
    <property type="match status" value="1"/>
</dbReference>
<dbReference type="eggNOG" id="ENOG5032K40">
    <property type="taxonomic scope" value="Bacteria"/>
</dbReference>
<dbReference type="Pfam" id="PF03992">
    <property type="entry name" value="ABM"/>
    <property type="match status" value="1"/>
</dbReference>
<sequence length="233" mass="26503">MIRIIHRGATDSPEQLLADVTSLRQREGIKEAEAYQTLAVEDEDCAVAILAEQVADYAAVVEKLPELPHLHRFVQDGATELYEQSKYALVDGVWAPEAGADSRIMWPASGPVSIVIQNAFVDNPEMRALTAQEITETRREPGCVYYAWMEDLELPNHLMLLEVWADQTIYDHHWFGRMATGEYRGDSGRTATTPQRGELTREFYRQQAFEYHYGRLLPAATENYSHSVVWSAR</sequence>
<dbReference type="InterPro" id="IPR007138">
    <property type="entry name" value="ABM_dom"/>
</dbReference>
<dbReference type="Proteomes" id="UP000215374">
    <property type="component" value="Chromosome 1"/>
</dbReference>
<gene>
    <name evidence="2" type="ORF">CIMIT_11720</name>
    <name evidence="3" type="ORF">SAMEA4535761_02402</name>
</gene>
<evidence type="ECO:0000259" key="1">
    <source>
        <dbReference type="Pfam" id="PF03992"/>
    </source>
</evidence>
<protein>
    <recommendedName>
        <fullName evidence="1">ABM domain-containing protein</fullName>
    </recommendedName>
</protein>
<feature type="domain" description="ABM" evidence="1">
    <location>
        <begin position="129"/>
        <end position="173"/>
    </location>
</feature>
<dbReference type="RefSeq" id="WP_051904982.1">
    <property type="nucleotide sequence ID" value="NZ_CP009211.1"/>
</dbReference>
<dbReference type="SUPFAM" id="SSF54909">
    <property type="entry name" value="Dimeric alpha+beta barrel"/>
    <property type="match status" value="1"/>
</dbReference>
<dbReference type="KEGG" id="cii:CIMIT_11720"/>
<proteinExistence type="predicted"/>
<evidence type="ECO:0000313" key="4">
    <source>
        <dbReference type="Proteomes" id="UP000028780"/>
    </source>
</evidence>
<keyword evidence="4" id="KW-1185">Reference proteome</keyword>
<accession>A0A076NS38</accession>
<name>A0A076NS38_9CORY</name>
<dbReference type="EMBL" id="LT906467">
    <property type="protein sequence ID" value="SNV87402.1"/>
    <property type="molecule type" value="Genomic_DNA"/>
</dbReference>
<dbReference type="HOGENOM" id="CLU_1188342_0_0_11"/>
<evidence type="ECO:0000313" key="2">
    <source>
        <dbReference type="EMBL" id="AIJ34455.1"/>
    </source>
</evidence>